<organism evidence="1 2">
    <name type="scientific">Saccharophagus degradans (strain 2-40 / ATCC 43961 / DSM 17024)</name>
    <dbReference type="NCBI Taxonomy" id="203122"/>
    <lineage>
        <taxon>Bacteria</taxon>
        <taxon>Pseudomonadati</taxon>
        <taxon>Pseudomonadota</taxon>
        <taxon>Gammaproteobacteria</taxon>
        <taxon>Cellvibrionales</taxon>
        <taxon>Cellvibrionaceae</taxon>
        <taxon>Saccharophagus</taxon>
    </lineage>
</organism>
<dbReference type="EMBL" id="CP000282">
    <property type="protein sequence ID" value="ABD79723.1"/>
    <property type="molecule type" value="Genomic_DNA"/>
</dbReference>
<evidence type="ECO:0000313" key="2">
    <source>
        <dbReference type="Proteomes" id="UP000001947"/>
    </source>
</evidence>
<dbReference type="PROSITE" id="PS51257">
    <property type="entry name" value="PROKAR_LIPOPROTEIN"/>
    <property type="match status" value="1"/>
</dbReference>
<name>Q21NK6_SACD2</name>
<evidence type="ECO:0008006" key="3">
    <source>
        <dbReference type="Google" id="ProtNLM"/>
    </source>
</evidence>
<sequence length="119" mass="13190">MKLWKLVVISFVLFGAACSDRTTNELEQPKETSGAFPTLPTSSHEVVTLSGKMSFWMYEGDAGCYGAITDGRNEIQLWVNVEKCGDREYAENEAVSVDVTFNSDNQYGPGKTYTIIAFN</sequence>
<dbReference type="OrthoDB" id="7066271at2"/>
<dbReference type="HOGENOM" id="CLU_2059726_0_0_6"/>
<accession>Q21NK6</accession>
<dbReference type="RefSeq" id="WP_011466944.1">
    <property type="nucleotide sequence ID" value="NC_007912.1"/>
</dbReference>
<dbReference type="Proteomes" id="UP000001947">
    <property type="component" value="Chromosome"/>
</dbReference>
<gene>
    <name evidence="1" type="ordered locus">Sde_0459</name>
</gene>
<keyword evidence="2" id="KW-1185">Reference proteome</keyword>
<dbReference type="AlphaFoldDB" id="Q21NK6"/>
<dbReference type="GeneID" id="98612158"/>
<dbReference type="KEGG" id="sde:Sde_0459"/>
<protein>
    <recommendedName>
        <fullName evidence="3">Lipoprotein</fullName>
    </recommendedName>
</protein>
<reference evidence="1 2" key="1">
    <citation type="journal article" date="2008" name="PLoS Genet.">
        <title>Complete genome sequence of the complex carbohydrate-degrading marine bacterium, Saccharophagus degradans strain 2-40 T.</title>
        <authorList>
            <person name="Weiner R.M."/>
            <person name="Taylor L.E.II."/>
            <person name="Henrissat B."/>
            <person name="Hauser L."/>
            <person name="Land M."/>
            <person name="Coutinho P.M."/>
            <person name="Rancurel C."/>
            <person name="Saunders E.H."/>
            <person name="Longmire A.G."/>
            <person name="Zhang H."/>
            <person name="Bayer E.A."/>
            <person name="Gilbert H.J."/>
            <person name="Larimer F."/>
            <person name="Zhulin I.B."/>
            <person name="Ekborg N.A."/>
            <person name="Lamed R."/>
            <person name="Richardson P.M."/>
            <person name="Borovok I."/>
            <person name="Hutcheson S."/>
        </authorList>
    </citation>
    <scope>NUCLEOTIDE SEQUENCE [LARGE SCALE GENOMIC DNA]</scope>
    <source>
        <strain evidence="2">2-40 / ATCC 43961 / DSM 17024</strain>
    </source>
</reference>
<evidence type="ECO:0000313" key="1">
    <source>
        <dbReference type="EMBL" id="ABD79723.1"/>
    </source>
</evidence>
<proteinExistence type="predicted"/>
<dbReference type="STRING" id="203122.Sde_0459"/>